<dbReference type="KEGG" id="knv:Pan216_57390"/>
<reference evidence="2 3" key="1">
    <citation type="submission" date="2019-02" db="EMBL/GenBank/DDBJ databases">
        <title>Deep-cultivation of Planctomycetes and their phenomic and genomic characterization uncovers novel biology.</title>
        <authorList>
            <person name="Wiegand S."/>
            <person name="Jogler M."/>
            <person name="Boedeker C."/>
            <person name="Pinto D."/>
            <person name="Vollmers J."/>
            <person name="Rivas-Marin E."/>
            <person name="Kohn T."/>
            <person name="Peeters S.H."/>
            <person name="Heuer A."/>
            <person name="Rast P."/>
            <person name="Oberbeckmann S."/>
            <person name="Bunk B."/>
            <person name="Jeske O."/>
            <person name="Meyerdierks A."/>
            <person name="Storesund J.E."/>
            <person name="Kallscheuer N."/>
            <person name="Luecker S."/>
            <person name="Lage O.M."/>
            <person name="Pohl T."/>
            <person name="Merkel B.J."/>
            <person name="Hornburger P."/>
            <person name="Mueller R.-W."/>
            <person name="Bruemmer F."/>
            <person name="Labrenz M."/>
            <person name="Spormann A.M."/>
            <person name="Op den Camp H."/>
            <person name="Overmann J."/>
            <person name="Amann R."/>
            <person name="Jetten M.S.M."/>
            <person name="Mascher T."/>
            <person name="Medema M.H."/>
            <person name="Devos D.P."/>
            <person name="Kaster A.-K."/>
            <person name="Ovreas L."/>
            <person name="Rohde M."/>
            <person name="Galperin M.Y."/>
            <person name="Jogler C."/>
        </authorList>
    </citation>
    <scope>NUCLEOTIDE SEQUENCE [LARGE SCALE GENOMIC DNA]</scope>
    <source>
        <strain evidence="2 3">Pan216</strain>
    </source>
</reference>
<dbReference type="Pfam" id="PF08668">
    <property type="entry name" value="HDOD"/>
    <property type="match status" value="1"/>
</dbReference>
<gene>
    <name evidence="2" type="primary">rny_2</name>
    <name evidence="2" type="ORF">Pan216_57390</name>
</gene>
<dbReference type="PANTHER" id="PTHR33525:SF5">
    <property type="entry name" value="TWO COMPONENT SIGNAL TRANSDUCTION SYSTEM RESPONSE REGULATOR"/>
    <property type="match status" value="1"/>
</dbReference>
<dbReference type="AlphaFoldDB" id="A0A518BCY8"/>
<organism evidence="2 3">
    <name type="scientific">Kolteria novifilia</name>
    <dbReference type="NCBI Taxonomy" id="2527975"/>
    <lineage>
        <taxon>Bacteria</taxon>
        <taxon>Pseudomonadati</taxon>
        <taxon>Planctomycetota</taxon>
        <taxon>Planctomycetia</taxon>
        <taxon>Kolteriales</taxon>
        <taxon>Kolteriaceae</taxon>
        <taxon>Kolteria</taxon>
    </lineage>
</organism>
<keyword evidence="3" id="KW-1185">Reference proteome</keyword>
<proteinExistence type="predicted"/>
<dbReference type="OrthoDB" id="9788446at2"/>
<dbReference type="InterPro" id="IPR013976">
    <property type="entry name" value="HDOD"/>
</dbReference>
<evidence type="ECO:0000313" key="3">
    <source>
        <dbReference type="Proteomes" id="UP000317093"/>
    </source>
</evidence>
<dbReference type="PANTHER" id="PTHR33525">
    <property type="match status" value="1"/>
</dbReference>
<dbReference type="InterPro" id="IPR052340">
    <property type="entry name" value="RNase_Y/CdgJ"/>
</dbReference>
<dbReference type="PROSITE" id="PS51833">
    <property type="entry name" value="HDOD"/>
    <property type="match status" value="1"/>
</dbReference>
<sequence length="314" mass="34706">MNSGDVSYDHVERTPYQVGQKSVNYRSNILSDLEMIEELPSLPQSVFVIEEVAMDPDSSAADLAEVVGHDPAFAARLLKVANSSYYLGASDQEIASIQAAVARLGFVEVRRMCLSVGIMRSFIRPSKAVNHRAFWEHSLTAAAGARAIAAECSAKASVDADTAFVAGLLHEVGSLVLDQFFPHEYAEVHQQLSGKRTGIHQLERSLLETDHAEVGAYLLQRWNLPMELVQTVRYHHRPADAPAEFQSLAQVVHLADFIATRFGVAGPGEGNLWQLDTDAWDRLGFDLDKIRRLRQQIVEEGERSHAFVRASLTA</sequence>
<dbReference type="Proteomes" id="UP000317093">
    <property type="component" value="Chromosome"/>
</dbReference>
<evidence type="ECO:0000313" key="2">
    <source>
        <dbReference type="EMBL" id="QDU64846.1"/>
    </source>
</evidence>
<feature type="domain" description="HDOD" evidence="1">
    <location>
        <begin position="39"/>
        <end position="238"/>
    </location>
</feature>
<name>A0A518BCY8_9BACT</name>
<evidence type="ECO:0000259" key="1">
    <source>
        <dbReference type="PROSITE" id="PS51833"/>
    </source>
</evidence>
<accession>A0A518BCY8</accession>
<dbReference type="SUPFAM" id="SSF109604">
    <property type="entry name" value="HD-domain/PDEase-like"/>
    <property type="match status" value="1"/>
</dbReference>
<dbReference type="NCBIfam" id="TIGR00277">
    <property type="entry name" value="HDIG"/>
    <property type="match status" value="1"/>
</dbReference>
<dbReference type="Gene3D" id="1.10.3210.10">
    <property type="entry name" value="Hypothetical protein af1432"/>
    <property type="match status" value="1"/>
</dbReference>
<dbReference type="EMBL" id="CP036279">
    <property type="protein sequence ID" value="QDU64846.1"/>
    <property type="molecule type" value="Genomic_DNA"/>
</dbReference>
<dbReference type="InterPro" id="IPR006675">
    <property type="entry name" value="HDIG_dom"/>
</dbReference>
<protein>
    <submittedName>
        <fullName evidence="2">Ribonuclease Y</fullName>
    </submittedName>
</protein>
<dbReference type="RefSeq" id="WP_145263326.1">
    <property type="nucleotide sequence ID" value="NZ_CP036279.1"/>
</dbReference>